<dbReference type="GO" id="GO:0052645">
    <property type="term" value="P:F420-0 metabolic process"/>
    <property type="evidence" value="ECO:0007669"/>
    <property type="project" value="UniProtKB-UniRule"/>
</dbReference>
<keyword evidence="2 5" id="KW-0548">Nucleotidyltransferase</keyword>
<keyword evidence="4 5" id="KW-0342">GTP-binding</keyword>
<sequence>MTYKALIPVKRLTEVKSRLAPHLSQKQRADLVLEMLRHVIDALQTSNALDAILVVSADPHVLAQASAWGAQPSPEEVPGHNEALHAAAIRERNAGTGALLTISADLPLLHPDDIRQMRNLAEEHAVVLAPSRDGTGTNALLTRPPLAIPYRFGPGSFQLHREAAQDLGLQHTLYTSIGSALDIDVIDDLTALKYLKAEAVRNRNSLVS</sequence>
<evidence type="ECO:0000256" key="3">
    <source>
        <dbReference type="ARBA" id="ARBA00022741"/>
    </source>
</evidence>
<comment type="similarity">
    <text evidence="5">Belongs to the CofC family.</text>
</comment>
<dbReference type="NCBIfam" id="TIGR03552">
    <property type="entry name" value="F420_cofC"/>
    <property type="match status" value="1"/>
</dbReference>
<evidence type="ECO:0000256" key="4">
    <source>
        <dbReference type="ARBA" id="ARBA00023134"/>
    </source>
</evidence>
<dbReference type="GO" id="GO:0043814">
    <property type="term" value="F:phospholactate guanylyltransferase activity"/>
    <property type="evidence" value="ECO:0007669"/>
    <property type="project" value="InterPro"/>
</dbReference>
<dbReference type="PANTHER" id="PTHR40392:SF1">
    <property type="entry name" value="2-PHOSPHO-L-LACTATE GUANYLYLTRANSFERASE"/>
    <property type="match status" value="1"/>
</dbReference>
<dbReference type="EMBL" id="QKUF01000005">
    <property type="protein sequence ID" value="PZW32079.1"/>
    <property type="molecule type" value="Genomic_DNA"/>
</dbReference>
<comment type="function">
    <text evidence="5">Guanylyltransferase that catalyzes the activation of phosphoenolpyruvate (PEP) as enolpyruvoyl-2-diphospho-5'-guanosine, via the condensation of PEP with GTP. It is involved in the biosynthesis of coenzyme F420, a hydride carrier cofactor.</text>
</comment>
<comment type="pathway">
    <text evidence="5">Cofactor biosynthesis; coenzyme F420 biosynthesis.</text>
</comment>
<accession>A0A326UCS1</accession>
<dbReference type="SUPFAM" id="SSF53448">
    <property type="entry name" value="Nucleotide-diphospho-sugar transferases"/>
    <property type="match status" value="1"/>
</dbReference>
<dbReference type="InterPro" id="IPR029044">
    <property type="entry name" value="Nucleotide-diphossugar_trans"/>
</dbReference>
<dbReference type="GO" id="GO:0005525">
    <property type="term" value="F:GTP binding"/>
    <property type="evidence" value="ECO:0007669"/>
    <property type="project" value="UniProtKB-KW"/>
</dbReference>
<protein>
    <recommendedName>
        <fullName evidence="5">Phosphoenolpyruvate guanylyltransferase</fullName>
        <shortName evidence="5">PEP guanylyltransferase</shortName>
        <ecNumber evidence="5">2.7.7.105</ecNumber>
    </recommendedName>
</protein>
<dbReference type="HAMAP" id="MF_02114">
    <property type="entry name" value="CofC"/>
    <property type="match status" value="1"/>
</dbReference>
<dbReference type="Gene3D" id="3.90.550.10">
    <property type="entry name" value="Spore Coat Polysaccharide Biosynthesis Protein SpsA, Chain A"/>
    <property type="match status" value="1"/>
</dbReference>
<comment type="catalytic activity">
    <reaction evidence="5">
        <text>phosphoenolpyruvate + GTP + H(+) = enolpyruvoyl-2-diphospho-5'-guanosine + diphosphate</text>
        <dbReference type="Rhea" id="RHEA:30519"/>
        <dbReference type="ChEBI" id="CHEBI:15378"/>
        <dbReference type="ChEBI" id="CHEBI:33019"/>
        <dbReference type="ChEBI" id="CHEBI:37565"/>
        <dbReference type="ChEBI" id="CHEBI:58702"/>
        <dbReference type="ChEBI" id="CHEBI:143701"/>
        <dbReference type="EC" id="2.7.7.105"/>
    </reaction>
</comment>
<evidence type="ECO:0000313" key="7">
    <source>
        <dbReference type="Proteomes" id="UP000248806"/>
    </source>
</evidence>
<dbReference type="InterPro" id="IPR002835">
    <property type="entry name" value="CofC"/>
</dbReference>
<comment type="caution">
    <text evidence="6">The sequence shown here is derived from an EMBL/GenBank/DDBJ whole genome shotgun (WGS) entry which is preliminary data.</text>
</comment>
<keyword evidence="3 5" id="KW-0547">Nucleotide-binding</keyword>
<keyword evidence="7" id="KW-1185">Reference proteome</keyword>
<name>A0A326UCS1_THEHA</name>
<dbReference type="OrthoDB" id="9151145at2"/>
<evidence type="ECO:0000313" key="6">
    <source>
        <dbReference type="EMBL" id="PZW32079.1"/>
    </source>
</evidence>
<reference evidence="6 7" key="1">
    <citation type="submission" date="2018-06" db="EMBL/GenBank/DDBJ databases">
        <title>Genomic Encyclopedia of Archaeal and Bacterial Type Strains, Phase II (KMG-II): from individual species to whole genera.</title>
        <authorList>
            <person name="Goeker M."/>
        </authorList>
    </citation>
    <scope>NUCLEOTIDE SEQUENCE [LARGE SCALE GENOMIC DNA]</scope>
    <source>
        <strain evidence="6 7">ATCC BAA-1881</strain>
    </source>
</reference>
<evidence type="ECO:0000256" key="5">
    <source>
        <dbReference type="HAMAP-Rule" id="MF_02114"/>
    </source>
</evidence>
<dbReference type="UniPathway" id="UPA00071"/>
<organism evidence="6 7">
    <name type="scientific">Thermosporothrix hazakensis</name>
    <dbReference type="NCBI Taxonomy" id="644383"/>
    <lineage>
        <taxon>Bacteria</taxon>
        <taxon>Bacillati</taxon>
        <taxon>Chloroflexota</taxon>
        <taxon>Ktedonobacteria</taxon>
        <taxon>Ktedonobacterales</taxon>
        <taxon>Thermosporotrichaceae</taxon>
        <taxon>Thermosporothrix</taxon>
    </lineage>
</organism>
<dbReference type="PANTHER" id="PTHR40392">
    <property type="entry name" value="2-PHOSPHO-L-LACTATE GUANYLYLTRANSFERASE"/>
    <property type="match status" value="1"/>
</dbReference>
<dbReference type="EC" id="2.7.7.105" evidence="5"/>
<evidence type="ECO:0000256" key="2">
    <source>
        <dbReference type="ARBA" id="ARBA00022695"/>
    </source>
</evidence>
<dbReference type="AlphaFoldDB" id="A0A326UCS1"/>
<proteinExistence type="inferred from homology"/>
<dbReference type="Proteomes" id="UP000248806">
    <property type="component" value="Unassembled WGS sequence"/>
</dbReference>
<dbReference type="RefSeq" id="WP_111321576.1">
    <property type="nucleotide sequence ID" value="NZ_BIFX01000001.1"/>
</dbReference>
<keyword evidence="1 5" id="KW-0808">Transferase</keyword>
<evidence type="ECO:0000256" key="1">
    <source>
        <dbReference type="ARBA" id="ARBA00022679"/>
    </source>
</evidence>
<gene>
    <name evidence="5" type="primary">fbiD</name>
    <name evidence="6" type="ORF">EI42_02106</name>
</gene>
<dbReference type="Pfam" id="PF01983">
    <property type="entry name" value="CofC"/>
    <property type="match status" value="1"/>
</dbReference>